<protein>
    <submittedName>
        <fullName evidence="4">Uncharacterized mitochondrial protein-like protein</fullName>
    </submittedName>
</protein>
<keyword evidence="2" id="KW-0175">Coiled coil</keyword>
<dbReference type="PROSITE" id="PS50158">
    <property type="entry name" value="ZF_CCHC"/>
    <property type="match status" value="1"/>
</dbReference>
<evidence type="ECO:0000313" key="5">
    <source>
        <dbReference type="Proteomes" id="UP001151760"/>
    </source>
</evidence>
<keyword evidence="1" id="KW-0863">Zinc-finger</keyword>
<sequence>MFDRVFMRVNTFEDFRTELVEGKEKRAGTELAQEITKKQKVEDDKETAEIKKLMEFIPDEEEVAIDAIPLAVKSSSIVDWKIRKEGRKSYYQIIRADVKSQMYTFFSQMLKSFDMGDLEDLYKLGRIVEIKSLLVAVRITAAQVYVNTALMKLVLLMDFEENMLRIDNDIYSTVDACPNACKMWKAIERLKQEWQRFVTLVKQSQELKTVSYHKLYDILKQHQTEVNEIRAKRLAPATRNRGKEIVNSSTPTYDQEPTMVAEDDKILKDKEIDKLMALISLSFKKIYKPTNNNLRTLSNTSRAYEDNTSRINRGTRYDNQRVVNVAGARENVGTPVVQQSGIQCYSCKEYGHVARECQNMQRMQDDTDDEPEDQELEAHYMYMTQIQEVTPDAADNSRPIFNAEPLQKIQINDDNYNVFAIENKQPEQPESVNDTYLEEQGDTNITIDSLDMCNNIETVDHDDDDLTKERDLLASLIEELKCEIDNRKTRNKFLETSNKALVDKMNGEIKDFKTKNKSLESLNNHFKEANNQLSKTNQLMFKDLKKFQAELDRYHDVNYASKVEIDCAKAKGDLMSYKMESEKSSNAYT</sequence>
<comment type="caution">
    <text evidence="4">The sequence shown here is derived from an EMBL/GenBank/DDBJ whole genome shotgun (WGS) entry which is preliminary data.</text>
</comment>
<keyword evidence="5" id="KW-1185">Reference proteome</keyword>
<proteinExistence type="predicted"/>
<name>A0ABQ5AAH8_9ASTR</name>
<reference evidence="4" key="2">
    <citation type="submission" date="2022-01" db="EMBL/GenBank/DDBJ databases">
        <authorList>
            <person name="Yamashiro T."/>
            <person name="Shiraishi A."/>
            <person name="Satake H."/>
            <person name="Nakayama K."/>
        </authorList>
    </citation>
    <scope>NUCLEOTIDE SEQUENCE</scope>
</reference>
<evidence type="ECO:0000313" key="4">
    <source>
        <dbReference type="EMBL" id="GJS98611.1"/>
    </source>
</evidence>
<gene>
    <name evidence="4" type="ORF">Tco_0819781</name>
</gene>
<dbReference type="Proteomes" id="UP001151760">
    <property type="component" value="Unassembled WGS sequence"/>
</dbReference>
<dbReference type="SUPFAM" id="SSF57756">
    <property type="entry name" value="Retrovirus zinc finger-like domains"/>
    <property type="match status" value="1"/>
</dbReference>
<dbReference type="Gene3D" id="4.10.60.10">
    <property type="entry name" value="Zinc finger, CCHC-type"/>
    <property type="match status" value="1"/>
</dbReference>
<dbReference type="Pfam" id="PF00098">
    <property type="entry name" value="zf-CCHC"/>
    <property type="match status" value="1"/>
</dbReference>
<feature type="domain" description="CCHC-type" evidence="3">
    <location>
        <begin position="344"/>
        <end position="359"/>
    </location>
</feature>
<reference evidence="4" key="1">
    <citation type="journal article" date="2022" name="Int. J. Mol. Sci.">
        <title>Draft Genome of Tanacetum Coccineum: Genomic Comparison of Closely Related Tanacetum-Family Plants.</title>
        <authorList>
            <person name="Yamashiro T."/>
            <person name="Shiraishi A."/>
            <person name="Nakayama K."/>
            <person name="Satake H."/>
        </authorList>
    </citation>
    <scope>NUCLEOTIDE SEQUENCE</scope>
</reference>
<accession>A0ABQ5AAH8</accession>
<dbReference type="EMBL" id="BQNB010012057">
    <property type="protein sequence ID" value="GJS98611.1"/>
    <property type="molecule type" value="Genomic_DNA"/>
</dbReference>
<evidence type="ECO:0000256" key="1">
    <source>
        <dbReference type="PROSITE-ProRule" id="PRU00047"/>
    </source>
</evidence>
<evidence type="ECO:0000256" key="2">
    <source>
        <dbReference type="SAM" id="Coils"/>
    </source>
</evidence>
<dbReference type="InterPro" id="IPR001878">
    <property type="entry name" value="Znf_CCHC"/>
</dbReference>
<keyword evidence="1" id="KW-0862">Zinc</keyword>
<dbReference type="InterPro" id="IPR036875">
    <property type="entry name" value="Znf_CCHC_sf"/>
</dbReference>
<dbReference type="SMART" id="SM00343">
    <property type="entry name" value="ZnF_C2HC"/>
    <property type="match status" value="1"/>
</dbReference>
<organism evidence="4 5">
    <name type="scientific">Tanacetum coccineum</name>
    <dbReference type="NCBI Taxonomy" id="301880"/>
    <lineage>
        <taxon>Eukaryota</taxon>
        <taxon>Viridiplantae</taxon>
        <taxon>Streptophyta</taxon>
        <taxon>Embryophyta</taxon>
        <taxon>Tracheophyta</taxon>
        <taxon>Spermatophyta</taxon>
        <taxon>Magnoliopsida</taxon>
        <taxon>eudicotyledons</taxon>
        <taxon>Gunneridae</taxon>
        <taxon>Pentapetalae</taxon>
        <taxon>asterids</taxon>
        <taxon>campanulids</taxon>
        <taxon>Asterales</taxon>
        <taxon>Asteraceae</taxon>
        <taxon>Asteroideae</taxon>
        <taxon>Anthemideae</taxon>
        <taxon>Anthemidinae</taxon>
        <taxon>Tanacetum</taxon>
    </lineage>
</organism>
<keyword evidence="1" id="KW-0479">Metal-binding</keyword>
<feature type="coiled-coil region" evidence="2">
    <location>
        <begin position="477"/>
        <end position="539"/>
    </location>
</feature>
<evidence type="ECO:0000259" key="3">
    <source>
        <dbReference type="PROSITE" id="PS50158"/>
    </source>
</evidence>